<evidence type="ECO:0000256" key="9">
    <source>
        <dbReference type="ARBA" id="ARBA00022842"/>
    </source>
</evidence>
<dbReference type="EMBL" id="AP024702">
    <property type="protein sequence ID" value="BCX50197.1"/>
    <property type="molecule type" value="Genomic_DNA"/>
</dbReference>
<evidence type="ECO:0000259" key="15">
    <source>
        <dbReference type="Pfam" id="PF02887"/>
    </source>
</evidence>
<name>A0ABN6HCZ7_9BACT</name>
<evidence type="ECO:0000256" key="1">
    <source>
        <dbReference type="ARBA" id="ARBA00004997"/>
    </source>
</evidence>
<dbReference type="PRINTS" id="PR01050">
    <property type="entry name" value="PYRUVTKNASE"/>
</dbReference>
<dbReference type="Gene3D" id="3.40.1380.20">
    <property type="entry name" value="Pyruvate kinase, C-terminal domain"/>
    <property type="match status" value="1"/>
</dbReference>
<keyword evidence="11 16" id="KW-0670">Pyruvate</keyword>
<dbReference type="NCBIfam" id="NF004491">
    <property type="entry name" value="PRK05826.1"/>
    <property type="match status" value="1"/>
</dbReference>
<evidence type="ECO:0000256" key="5">
    <source>
        <dbReference type="ARBA" id="ARBA00022723"/>
    </source>
</evidence>
<dbReference type="RefSeq" id="WP_338687151.1">
    <property type="nucleotide sequence ID" value="NZ_AP024702.1"/>
</dbReference>
<dbReference type="EC" id="2.7.1.40" evidence="3 12"/>
<keyword evidence="8" id="KW-0067">ATP-binding</keyword>
<feature type="domain" description="Pyruvate kinase barrel" evidence="14">
    <location>
        <begin position="3"/>
        <end position="323"/>
    </location>
</feature>
<gene>
    <name evidence="16" type="primary">pykF</name>
    <name evidence="16" type="ORF">HAHE_41050</name>
</gene>
<dbReference type="PANTHER" id="PTHR11817">
    <property type="entry name" value="PYRUVATE KINASE"/>
    <property type="match status" value="1"/>
</dbReference>
<keyword evidence="10 13" id="KW-0324">Glycolysis</keyword>
<dbReference type="InterPro" id="IPR040442">
    <property type="entry name" value="Pyrv_kinase-like_dom_sf"/>
</dbReference>
<dbReference type="Pfam" id="PF02887">
    <property type="entry name" value="PK_C"/>
    <property type="match status" value="1"/>
</dbReference>
<dbReference type="InterPro" id="IPR001697">
    <property type="entry name" value="Pyr_Knase"/>
</dbReference>
<evidence type="ECO:0000313" key="16">
    <source>
        <dbReference type="EMBL" id="BCX50197.1"/>
    </source>
</evidence>
<dbReference type="SUPFAM" id="SSF51621">
    <property type="entry name" value="Phosphoenolpyruvate/pyruvate domain"/>
    <property type="match status" value="1"/>
</dbReference>
<dbReference type="SUPFAM" id="SSF52935">
    <property type="entry name" value="PK C-terminal domain-like"/>
    <property type="match status" value="1"/>
</dbReference>
<keyword evidence="5" id="KW-0479">Metal-binding</keyword>
<evidence type="ECO:0000256" key="6">
    <source>
        <dbReference type="ARBA" id="ARBA00022741"/>
    </source>
</evidence>
<dbReference type="SUPFAM" id="SSF50800">
    <property type="entry name" value="PK beta-barrel domain-like"/>
    <property type="match status" value="1"/>
</dbReference>
<keyword evidence="7 13" id="KW-0418">Kinase</keyword>
<comment type="catalytic activity">
    <reaction evidence="13">
        <text>pyruvate + ATP = phosphoenolpyruvate + ADP + H(+)</text>
        <dbReference type="Rhea" id="RHEA:18157"/>
        <dbReference type="ChEBI" id="CHEBI:15361"/>
        <dbReference type="ChEBI" id="CHEBI:15378"/>
        <dbReference type="ChEBI" id="CHEBI:30616"/>
        <dbReference type="ChEBI" id="CHEBI:58702"/>
        <dbReference type="ChEBI" id="CHEBI:456216"/>
        <dbReference type="EC" id="2.7.1.40"/>
    </reaction>
</comment>
<dbReference type="InterPro" id="IPR015795">
    <property type="entry name" value="Pyrv_Knase_C"/>
</dbReference>
<organism evidence="16 17">
    <name type="scientific">Haloferula helveola</name>
    <dbReference type="NCBI Taxonomy" id="490095"/>
    <lineage>
        <taxon>Bacteria</taxon>
        <taxon>Pseudomonadati</taxon>
        <taxon>Verrucomicrobiota</taxon>
        <taxon>Verrucomicrobiia</taxon>
        <taxon>Verrucomicrobiales</taxon>
        <taxon>Verrucomicrobiaceae</taxon>
        <taxon>Haloferula</taxon>
    </lineage>
</organism>
<dbReference type="InterPro" id="IPR036918">
    <property type="entry name" value="Pyrv_Knase_C_sf"/>
</dbReference>
<comment type="pathway">
    <text evidence="1 13">Carbohydrate degradation; glycolysis; pyruvate from D-glyceraldehyde 3-phosphate: step 5/5.</text>
</comment>
<dbReference type="Pfam" id="PF00224">
    <property type="entry name" value="PK"/>
    <property type="match status" value="1"/>
</dbReference>
<dbReference type="InterPro" id="IPR015813">
    <property type="entry name" value="Pyrv/PenolPyrv_kinase-like_dom"/>
</dbReference>
<evidence type="ECO:0000256" key="3">
    <source>
        <dbReference type="ARBA" id="ARBA00012142"/>
    </source>
</evidence>
<dbReference type="InterPro" id="IPR015793">
    <property type="entry name" value="Pyrv_Knase_brl"/>
</dbReference>
<dbReference type="Proteomes" id="UP001374893">
    <property type="component" value="Chromosome"/>
</dbReference>
<evidence type="ECO:0000256" key="2">
    <source>
        <dbReference type="ARBA" id="ARBA00008663"/>
    </source>
</evidence>
<protein>
    <recommendedName>
        <fullName evidence="3 12">Pyruvate kinase</fullName>
        <ecNumber evidence="3 12">2.7.1.40</ecNumber>
    </recommendedName>
</protein>
<evidence type="ECO:0000313" key="17">
    <source>
        <dbReference type="Proteomes" id="UP001374893"/>
    </source>
</evidence>
<dbReference type="GO" id="GO:0016301">
    <property type="term" value="F:kinase activity"/>
    <property type="evidence" value="ECO:0007669"/>
    <property type="project" value="UniProtKB-KW"/>
</dbReference>
<evidence type="ECO:0000256" key="7">
    <source>
        <dbReference type="ARBA" id="ARBA00022777"/>
    </source>
</evidence>
<keyword evidence="9 13" id="KW-0460">Magnesium</keyword>
<evidence type="ECO:0000256" key="11">
    <source>
        <dbReference type="ARBA" id="ARBA00023317"/>
    </source>
</evidence>
<evidence type="ECO:0000256" key="10">
    <source>
        <dbReference type="ARBA" id="ARBA00023152"/>
    </source>
</evidence>
<keyword evidence="4 13" id="KW-0808">Transferase</keyword>
<comment type="similarity">
    <text evidence="2 13">Belongs to the pyruvate kinase family.</text>
</comment>
<dbReference type="InterPro" id="IPR015806">
    <property type="entry name" value="Pyrv_Knase_insert_dom_sf"/>
</dbReference>
<feature type="domain" description="Pyruvate kinase C-terminal" evidence="15">
    <location>
        <begin position="353"/>
        <end position="452"/>
    </location>
</feature>
<evidence type="ECO:0000256" key="13">
    <source>
        <dbReference type="RuleBase" id="RU000504"/>
    </source>
</evidence>
<dbReference type="InterPro" id="IPR011037">
    <property type="entry name" value="Pyrv_Knase-like_insert_dom_sf"/>
</dbReference>
<evidence type="ECO:0000256" key="12">
    <source>
        <dbReference type="NCBIfam" id="TIGR01064"/>
    </source>
</evidence>
<evidence type="ECO:0000256" key="8">
    <source>
        <dbReference type="ARBA" id="ARBA00022840"/>
    </source>
</evidence>
<keyword evidence="17" id="KW-1185">Reference proteome</keyword>
<keyword evidence="6" id="KW-0547">Nucleotide-binding</keyword>
<evidence type="ECO:0000256" key="4">
    <source>
        <dbReference type="ARBA" id="ARBA00022679"/>
    </source>
</evidence>
<sequence>MPRKTKLVVTLGPATESPETIGQLIELGANVFRLNMSHAKHEWAAEMAKLVRRESAARHTHVAVLFDLTGPSIRTGDLKEPYELKIGDLVEFRKADTEPSIPLSTTVNYPGMMDDVSEGKTLVVDNGTLLMEIRTKKDDRIICEVRNAGKLGSRRHINLPGTRLNLPAMTDKDRKDLSLAVECDADYIAGSFVRDAAHVQELRSAVEALEGNAQIISKIEDQEAVRHIDAIIQASDAIMIARGDLGIEVAFEELPILQRRIIKRCHELGRRVIVATQLLESMIQNPTPTRAEVTDCSNAVYEEADALMLSGETSIGKHPLRCVEALVKISSRIERSGGLGYGTGVLLRDERQKTARAAVTLSDSLPDARLVVLTRRGVLANHTAMLRPKTAGFYAFTPRETVCRQLALTRNIEAFKMPFAAGIDETIERAAKFLIDRGLVQPGGPMVIVSDLLSDHIAANSILLHHA</sequence>
<dbReference type="Gene3D" id="3.20.20.60">
    <property type="entry name" value="Phosphoenolpyruvate-binding domains"/>
    <property type="match status" value="1"/>
</dbReference>
<reference evidence="16 17" key="1">
    <citation type="submission" date="2021-06" db="EMBL/GenBank/DDBJ databases">
        <title>Complete genome of Haloferula helveola possessing various polysaccharide degrading enzymes.</title>
        <authorList>
            <person name="Takami H."/>
            <person name="Huang C."/>
            <person name="Hamasaki K."/>
        </authorList>
    </citation>
    <scope>NUCLEOTIDE SEQUENCE [LARGE SCALE GENOMIC DNA]</scope>
    <source>
        <strain evidence="16 17">CN-1</strain>
    </source>
</reference>
<dbReference type="NCBIfam" id="TIGR01064">
    <property type="entry name" value="pyruv_kin"/>
    <property type="match status" value="1"/>
</dbReference>
<accession>A0ABN6HCZ7</accession>
<proteinExistence type="inferred from homology"/>
<dbReference type="Gene3D" id="2.40.33.10">
    <property type="entry name" value="PK beta-barrel domain-like"/>
    <property type="match status" value="1"/>
</dbReference>
<evidence type="ECO:0000259" key="14">
    <source>
        <dbReference type="Pfam" id="PF00224"/>
    </source>
</evidence>